<dbReference type="SMART" id="SM00323">
    <property type="entry name" value="RasGAP"/>
    <property type="match status" value="1"/>
</dbReference>
<name>A0A0D2MZP5_HYPSF</name>
<feature type="region of interest" description="Disordered" evidence="3">
    <location>
        <begin position="153"/>
        <end position="196"/>
    </location>
</feature>
<dbReference type="PANTHER" id="PTHR10194">
    <property type="entry name" value="RAS GTPASE-ACTIVATING PROTEINS"/>
    <property type="match status" value="1"/>
</dbReference>
<dbReference type="GO" id="GO:0005096">
    <property type="term" value="F:GTPase activator activity"/>
    <property type="evidence" value="ECO:0007669"/>
    <property type="project" value="UniProtKB-KW"/>
</dbReference>
<dbReference type="Gene3D" id="3.40.525.10">
    <property type="entry name" value="CRAL-TRIO lipid binding domain"/>
    <property type="match status" value="1"/>
</dbReference>
<dbReference type="Proteomes" id="UP000054270">
    <property type="component" value="Unassembled WGS sequence"/>
</dbReference>
<dbReference type="EMBL" id="KN817518">
    <property type="protein sequence ID" value="KJA29618.1"/>
    <property type="molecule type" value="Genomic_DNA"/>
</dbReference>
<gene>
    <name evidence="5" type="ORF">HYPSUDRAFT_126411</name>
</gene>
<organism evidence="5 6">
    <name type="scientific">Hypholoma sublateritium (strain FD-334 SS-4)</name>
    <dbReference type="NCBI Taxonomy" id="945553"/>
    <lineage>
        <taxon>Eukaryota</taxon>
        <taxon>Fungi</taxon>
        <taxon>Dikarya</taxon>
        <taxon>Basidiomycota</taxon>
        <taxon>Agaricomycotina</taxon>
        <taxon>Agaricomycetes</taxon>
        <taxon>Agaricomycetidae</taxon>
        <taxon>Agaricales</taxon>
        <taxon>Agaricineae</taxon>
        <taxon>Strophariaceae</taxon>
        <taxon>Hypholoma</taxon>
    </lineage>
</organism>
<evidence type="ECO:0000313" key="6">
    <source>
        <dbReference type="Proteomes" id="UP000054270"/>
    </source>
</evidence>
<accession>A0A0D2MZP5</accession>
<dbReference type="InterPro" id="IPR001251">
    <property type="entry name" value="CRAL-TRIO_dom"/>
</dbReference>
<feature type="compositionally biased region" description="Polar residues" evidence="3">
    <location>
        <begin position="180"/>
        <end position="192"/>
    </location>
</feature>
<evidence type="ECO:0000313" key="5">
    <source>
        <dbReference type="EMBL" id="KJA29618.1"/>
    </source>
</evidence>
<keyword evidence="2" id="KW-0597">Phosphoprotein</keyword>
<evidence type="ECO:0000256" key="2">
    <source>
        <dbReference type="ARBA" id="ARBA00022553"/>
    </source>
</evidence>
<protein>
    <recommendedName>
        <fullName evidence="4">Ras-GAP domain-containing protein</fullName>
    </recommendedName>
</protein>
<sequence length="2719" mass="302420">MPRRPSASVGPSMVSTPNSSSILVHRTTESHHAFASAMGQQQSLATLGVSVTPQQKIVQVLVNRLKHRLPCNSGLSLERVESDKSMQQAVETLVELSKDSLDMIAWALTELLDRLAKQIDVHTGHPTIEVLQSQLFILKVLSMTMASRWSQYEAPGSRGADDDLSSPDSPAPPSTGRSGGTQAPSEHSTAPSWQEPPALDDSCVKYILSVMVLFMRQTATPDQPLMLHTRSTDISFRDYEEENSTFASPNIDAPVPSAPPGDIPLRTRQSVNSVKSGRLSIHASIHLPATNTTYEKTHGSFVKSARAVNSLIAKYVGRIVFHISASNWNVVFDRLASKITFLAASHTSENANPDVVDLNLISYSVLDRQRLVALLNQLSSLMVNMRSEAQRAIATHLRSAIWNWIGMFPAEFNDTIRTRGRLEGAPERVFDLLYSMIPAGGEKIFWPSMAILHCTTADRIDPNYNYNTGAHKGRKELKFVDAVNKAITNNSKLSEVALACVVDLCRCAAYIYPEGDVPLRIVAADVAHDIKVALYQSGASRKPFWESQEDIDVALYAEALVAIFRFLPFEDSTQVFRACMETERSDPVKTCAIRACLTLVQDSHRVPYQKELSELSDSVSARCRDILKSVGMRRSEIDQYGVQKRPAARPKAKRPWPEPLSDREILILGILSLWRSTPMFLSNGIETQEDITSWVNVAVKLWEAPIDISVKISTASTLRKICDSTFVSNIDVNKVMLDIVKLSLPVTLISAAANLLLTRADIEAQRLWMTVAHQVIETYVGKTDLPRLKEVQMDANRIPAFALAEISFLVALTSVDNDVSHLAAKGLRLISHAERQPNAPVNTTITEEDRSTRNPIYEQLGDPRITVAGRLTHQKRIRKLVRILSFSAGIHVIVWEECYWRWRSLNEIIVNSVSDGANDGESVRSHVSVLEQEIRSQWQNLTLFLAALGGSCLVEREDLTALTKIIPPRYLPDKMRVIPNPVPLVEDFIGDLVGLLHAGDMQIRDIVREALGTELSPRLYSRLIRNMEEFVTMHSCFARCLTRISQNSYILIQIISILKLVTENTQVTLEDAMNVDMSSTMLTLSSFVNRFPSSSATRIKIKYCNLVEVVCSRTDTLMVRKDSPVRHQILDRVLSWMSSTKDTRSEPSNAPNNDLNMACLRSTVKLLDRLQLLTAEPTSTGDDVAHVVSRLFNKYSTALLTSIETCQYEAPTSDTISEHGSINQKIRASQKEAELRELVIIGLTSLVSANSESGFKQCLPLAYDSDIRKRVIFARVFARVIGQGTVFDPEEQLPTKARHTSLCELVRGSEMVLAMTICEICPPGEVEMMISVLLNIFDTRDSLLSLIKLMIDREVAQTENESGLFRSNSTCTRFLSAFARLHGYQYLRNLVEPLIRAMQDLPSGSGYEIDPNKAIGQDVYQNQKNVEHVASTFLSLLSSSLPALPGMFREICTHIAKVVSEVWPESKFAAMGAFIFLRFISPAVVTPEIIDIEVPKGEDGMIFRRGLMVIAKIIQNLANNIFFGKEAHMTILNKFLEGNIANVTRFLSEIYKYPTPNDDKNDQWTGTISDPTDIIVLHRFFHKHADKIGKELLSLSKPSVDGESSAVTGKRAWDGLCALLVDLGPPLEVPRLSSVPSSEHREYCDFMARHANRDTSSVAHLFVETSVQVSFPMSSIFVLQLSTIDVEGLNIELLMYHILKMLSSENYCSRSFDIILDCTSFTSASEVPLQWLKFCAELVPQDIRTRFDVVRILNANGLMQKYLRRLYNISAGTPFCREIKIYTSVLDLMRDVQTEALPPLKYPISLEQESRESFSDVTMRTVLRMPVQLLVCSTHIRVTSIKSLPISPALSCKSTELIPLADVSDIYNVSTGHELHEFIIRRRQGVTVYFSSQSREQIVKVIRSAKGRLKEVQAPLSERFSRFSNVPATLLHVGFLSVDINDEELRGAAYDLLGAVCSYLKYDKSPIVAPKAGFISGDPIAFVSRLSERLAEFAPQLTLDFIHEVSAAMTGMDKACLAQRITCLQYMSPWIQNLAHFANATHPLYERSGARLRDCIRTLADFSLAEFQITSTIQKHIWAEVARLDSNIVDIILDELVRTATDGGIGTRRCETISHIVAALSSINVRGRIYSKLRKSLSKVPPKFTNSLVDHPNWVEISTLIRLALVVGSQSTQPGNNYIYVAEILHLVSLIAGEGPVLVRKSVYGIVMNLLQSLYVARPDDSTEPGLIQLINDCTLPETLRMFGLKRETSTSEYTIVDFVNDKETLENSEKLISLLVGILSVAAGSTGLLNVWRARWMSLVTATAFQQSPAVQTRAFVALSALAVADVDDDFLYQILVAFKGALSKANESNTMTIVSMLRCMCKIVPAIVETSRYVSVLFWLAVALLESSHVGFYIEAAWLVRVTLENMKEHGMFKGRSVQEVLLEAREPLEEVTLQLDELLKINFQTNFSIALASIIFKGMRHTLLKDSAEAVLRSLLRVTSSTYEENHKGINGDANGVKHAPCHDVIGYFLALIPVSVSPKSYRQLLKDAHLDDIWIMESGLSCDDEEDTGVPVIPLDVLGVDDSNMALLVASFSGTMLSNAQGDDAESQILFGLLSSLANGYPEIIAITYETLQDRIRDTFANSSNPTIIRSVSNIFRVALQDNIRSSNTSTNHGSTSTLGTMEENSILPGRSHLNALEELGMQGLAINFTFLPPNRGVATRMINWIPTLVTLMIS</sequence>
<dbReference type="OMA" id="TKEPYMF"/>
<dbReference type="SUPFAM" id="SSF48371">
    <property type="entry name" value="ARM repeat"/>
    <property type="match status" value="1"/>
</dbReference>
<dbReference type="PROSITE" id="PS00509">
    <property type="entry name" value="RAS_GTPASE_ACTIV_1"/>
    <property type="match status" value="1"/>
</dbReference>
<feature type="domain" description="Ras-GAP" evidence="4">
    <location>
        <begin position="1325"/>
        <end position="1519"/>
    </location>
</feature>
<evidence type="ECO:0000259" key="4">
    <source>
        <dbReference type="PROSITE" id="PS50018"/>
    </source>
</evidence>
<dbReference type="InterPro" id="IPR001936">
    <property type="entry name" value="RasGAP_dom"/>
</dbReference>
<evidence type="ECO:0000256" key="1">
    <source>
        <dbReference type="ARBA" id="ARBA00022468"/>
    </source>
</evidence>
<dbReference type="InterPro" id="IPR039360">
    <property type="entry name" value="Ras_GTPase"/>
</dbReference>
<dbReference type="InterPro" id="IPR023152">
    <property type="entry name" value="RasGAP_CS"/>
</dbReference>
<dbReference type="Pfam" id="PF00616">
    <property type="entry name" value="RasGAP"/>
    <property type="match status" value="1"/>
</dbReference>
<dbReference type="STRING" id="945553.A0A0D2MZP5"/>
<dbReference type="Gene3D" id="1.10.506.10">
    <property type="entry name" value="GTPase Activation - p120gap, domain 1"/>
    <property type="match status" value="2"/>
</dbReference>
<dbReference type="Gene3D" id="2.30.29.30">
    <property type="entry name" value="Pleckstrin-homology domain (PH domain)/Phosphotyrosine-binding domain (PTB)"/>
    <property type="match status" value="1"/>
</dbReference>
<dbReference type="PANTHER" id="PTHR10194:SF142">
    <property type="entry name" value="NEUROFIBROMIN"/>
    <property type="match status" value="1"/>
</dbReference>
<dbReference type="InterPro" id="IPR011993">
    <property type="entry name" value="PH-like_dom_sf"/>
</dbReference>
<feature type="region of interest" description="Disordered" evidence="3">
    <location>
        <begin position="1"/>
        <end position="20"/>
    </location>
</feature>
<proteinExistence type="predicted"/>
<keyword evidence="1" id="KW-0343">GTPase activation</keyword>
<dbReference type="Pfam" id="PF13716">
    <property type="entry name" value="CRAL_TRIO_2"/>
    <property type="match status" value="1"/>
</dbReference>
<reference evidence="6" key="1">
    <citation type="submission" date="2014-04" db="EMBL/GenBank/DDBJ databases">
        <title>Evolutionary Origins and Diversification of the Mycorrhizal Mutualists.</title>
        <authorList>
            <consortium name="DOE Joint Genome Institute"/>
            <consortium name="Mycorrhizal Genomics Consortium"/>
            <person name="Kohler A."/>
            <person name="Kuo A."/>
            <person name="Nagy L.G."/>
            <person name="Floudas D."/>
            <person name="Copeland A."/>
            <person name="Barry K.W."/>
            <person name="Cichocki N."/>
            <person name="Veneault-Fourrey C."/>
            <person name="LaButti K."/>
            <person name="Lindquist E.A."/>
            <person name="Lipzen A."/>
            <person name="Lundell T."/>
            <person name="Morin E."/>
            <person name="Murat C."/>
            <person name="Riley R."/>
            <person name="Ohm R."/>
            <person name="Sun H."/>
            <person name="Tunlid A."/>
            <person name="Henrissat B."/>
            <person name="Grigoriev I.V."/>
            <person name="Hibbett D.S."/>
            <person name="Martin F."/>
        </authorList>
    </citation>
    <scope>NUCLEOTIDE SEQUENCE [LARGE SCALE GENOMIC DNA]</scope>
    <source>
        <strain evidence="6">FD-334 SS-4</strain>
    </source>
</reference>
<dbReference type="InterPro" id="IPR016024">
    <property type="entry name" value="ARM-type_fold"/>
</dbReference>
<dbReference type="OrthoDB" id="28245at2759"/>
<keyword evidence="6" id="KW-1185">Reference proteome</keyword>
<dbReference type="SUPFAM" id="SSF48350">
    <property type="entry name" value="GTPase activation domain, GAP"/>
    <property type="match status" value="1"/>
</dbReference>
<dbReference type="PROSITE" id="PS50018">
    <property type="entry name" value="RAS_GTPASE_ACTIV_2"/>
    <property type="match status" value="1"/>
</dbReference>
<evidence type="ECO:0000256" key="3">
    <source>
        <dbReference type="SAM" id="MobiDB-lite"/>
    </source>
</evidence>
<dbReference type="InterPro" id="IPR036865">
    <property type="entry name" value="CRAL-TRIO_dom_sf"/>
</dbReference>
<dbReference type="InterPro" id="IPR008936">
    <property type="entry name" value="Rho_GTPase_activation_prot"/>
</dbReference>